<reference evidence="3 4" key="1">
    <citation type="submission" date="2009-09" db="EMBL/GenBank/DDBJ databases">
        <authorList>
            <person name="Weinstock G."/>
            <person name="Sodergren E."/>
            <person name="Clifton S."/>
            <person name="Fulton L."/>
            <person name="Fulton B."/>
            <person name="Courtney L."/>
            <person name="Fronick C."/>
            <person name="Harrison M."/>
            <person name="Strong C."/>
            <person name="Farmer C."/>
            <person name="Delahaunty K."/>
            <person name="Markovic C."/>
            <person name="Hall O."/>
            <person name="Minx P."/>
            <person name="Tomlinson C."/>
            <person name="Mitreva M."/>
            <person name="Nelson J."/>
            <person name="Hou S."/>
            <person name="Wollam A."/>
            <person name="Pepin K.H."/>
            <person name="Johnson M."/>
            <person name="Bhonagiri V."/>
            <person name="Nash W.E."/>
            <person name="Warren W."/>
            <person name="Chinwalla A."/>
            <person name="Mardis E.R."/>
            <person name="Wilson R.K."/>
        </authorList>
    </citation>
    <scope>NUCLEOTIDE SEQUENCE [LARGE SCALE GENOMIC DNA]</scope>
    <source>
        <strain evidence="3 4">F0254</strain>
    </source>
</reference>
<protein>
    <submittedName>
        <fullName evidence="3">Tetratricopeptide repeat protein</fullName>
    </submittedName>
</protein>
<accession>C9MXY3</accession>
<keyword evidence="2" id="KW-0732">Signal</keyword>
<dbReference type="InterPro" id="IPR011990">
    <property type="entry name" value="TPR-like_helical_dom_sf"/>
</dbReference>
<dbReference type="Proteomes" id="UP000006233">
    <property type="component" value="Unassembled WGS sequence"/>
</dbReference>
<name>C9MXY3_9FUSO</name>
<comment type="caution">
    <text evidence="3">The sequence shown here is derived from an EMBL/GenBank/DDBJ whole genome shotgun (WGS) entry which is preliminary data.</text>
</comment>
<dbReference type="SMART" id="SM00028">
    <property type="entry name" value="TPR"/>
    <property type="match status" value="2"/>
</dbReference>
<dbReference type="PROSITE" id="PS50005">
    <property type="entry name" value="TPR"/>
    <property type="match status" value="1"/>
</dbReference>
<evidence type="ECO:0000256" key="2">
    <source>
        <dbReference type="SAM" id="SignalP"/>
    </source>
</evidence>
<dbReference type="AlphaFoldDB" id="C9MXY3"/>
<feature type="signal peptide" evidence="2">
    <location>
        <begin position="1"/>
        <end position="22"/>
    </location>
</feature>
<dbReference type="EMBL" id="ACVB02000010">
    <property type="protein sequence ID" value="EEX74363.1"/>
    <property type="molecule type" value="Genomic_DNA"/>
</dbReference>
<dbReference type="SUPFAM" id="SSF48452">
    <property type="entry name" value="TPR-like"/>
    <property type="match status" value="1"/>
</dbReference>
<dbReference type="eggNOG" id="COG1729">
    <property type="taxonomic scope" value="Bacteria"/>
</dbReference>
<dbReference type="HOGENOM" id="CLU_080396_0_0_0"/>
<organism evidence="3 4">
    <name type="scientific">Leptotrichia hofstadii F0254</name>
    <dbReference type="NCBI Taxonomy" id="634994"/>
    <lineage>
        <taxon>Bacteria</taxon>
        <taxon>Fusobacteriati</taxon>
        <taxon>Fusobacteriota</taxon>
        <taxon>Fusobacteriia</taxon>
        <taxon>Fusobacteriales</taxon>
        <taxon>Leptotrichiaceae</taxon>
        <taxon>Leptotrichia</taxon>
    </lineage>
</organism>
<evidence type="ECO:0000256" key="1">
    <source>
        <dbReference type="PROSITE-ProRule" id="PRU00339"/>
    </source>
</evidence>
<evidence type="ECO:0000313" key="3">
    <source>
        <dbReference type="EMBL" id="EEX74363.1"/>
    </source>
</evidence>
<gene>
    <name evidence="3" type="ORF">GCWU000323_01405</name>
</gene>
<dbReference type="Gene3D" id="1.25.40.10">
    <property type="entry name" value="Tetratricopeptide repeat domain"/>
    <property type="match status" value="2"/>
</dbReference>
<feature type="repeat" description="TPR" evidence="1">
    <location>
        <begin position="92"/>
        <end position="125"/>
    </location>
</feature>
<keyword evidence="1" id="KW-0802">TPR repeat</keyword>
<sequence>MVKIMKKVLIGLFLVASLSVLGAKNTKKAARTQNYTKNVNNQYSVVDGNLMNMYSKEKTEFKNKYIALSEKNDKKNLIALLKKYVEKYPNDAYAYEEIGTDYAILDNPKEAEKYYLKAIELGDNDTGAYSLALLYSDEDSLKSLNLTAKEKNEKKSILDKYENQLSDAGFTHDKLKQLREHKQMALVGNAYSIYRLAVQYYGAKNYKMAEKYAKDFLEFDNENPEILNMLKNISK</sequence>
<dbReference type="InterPro" id="IPR019734">
    <property type="entry name" value="TPR_rpt"/>
</dbReference>
<dbReference type="STRING" id="634994.GCWU000323_01405"/>
<evidence type="ECO:0000313" key="4">
    <source>
        <dbReference type="Proteomes" id="UP000006233"/>
    </source>
</evidence>
<proteinExistence type="predicted"/>
<feature type="chain" id="PRO_5002999567" evidence="2">
    <location>
        <begin position="23"/>
        <end position="235"/>
    </location>
</feature>